<dbReference type="EMBL" id="CP118224">
    <property type="protein sequence ID" value="WMC11779.1"/>
    <property type="molecule type" value="Genomic_DNA"/>
</dbReference>
<evidence type="ECO:0000313" key="1">
    <source>
        <dbReference type="EMBL" id="WMC11779.1"/>
    </source>
</evidence>
<evidence type="ECO:0000313" key="2">
    <source>
        <dbReference type="Proteomes" id="UP001223802"/>
    </source>
</evidence>
<dbReference type="InterPro" id="IPR042095">
    <property type="entry name" value="SUMF_sf"/>
</dbReference>
<dbReference type="InterPro" id="IPR016187">
    <property type="entry name" value="CTDL_fold"/>
</dbReference>
<accession>A0AA50KQJ1</accession>
<dbReference type="Gene3D" id="3.90.1580.10">
    <property type="entry name" value="paralog of FGE (formylglycine-generating enzyme)"/>
    <property type="match status" value="1"/>
</dbReference>
<evidence type="ECO:0008006" key="3">
    <source>
        <dbReference type="Google" id="ProtNLM"/>
    </source>
</evidence>
<reference evidence="1 2" key="1">
    <citation type="submission" date="2023-02" db="EMBL/GenBank/DDBJ databases">
        <title>Complete genome sequence of a novel bacterium Oceanimonas sp. NTOU-MSR1 isolated from marine coast sediment.</title>
        <authorList>
            <person name="Yang H.-T."/>
            <person name="Chen Y.-L."/>
            <person name="Ho Y.-N."/>
        </authorList>
    </citation>
    <scope>NUCLEOTIDE SEQUENCE [LARGE SCALE GENOMIC DNA]</scope>
    <source>
        <strain evidence="1 2">NTOU-MSR1</strain>
    </source>
</reference>
<dbReference type="KEGG" id="ope:PU634_05270"/>
<name>A0AA50KQJ1_9GAMM</name>
<dbReference type="Proteomes" id="UP001223802">
    <property type="component" value="Chromosome"/>
</dbReference>
<gene>
    <name evidence="1" type="ORF">PU634_05270</name>
</gene>
<sequence length="350" mass="36458">MPSIYNRDSLRANVEAATGGKITVLYTAKGQPSYMHVVSAFNADDVEPGLAAGLHPMFMTNGQAKTERFIGAYPGVVRNGELISLPGEDPAASANFDTFLAQARANGPGWGLMTNMDWSGLGLWCRKNGFVPRGNTNYGKSSDAPWETGVRGDGGLPGNTSGIARTQAGSGPTSWRHDNTHAGIADLVGNVWEWSPGLRLVDGEIQVIADNNAASSTIDLSAASSEWRAIDGATGALVTPGSANTVKIASSGTAAYTLVASSGGAFQSMTNPGTTPVAEAALKVLKLHGIYPVGADLGGDGIWFTLDGERVPYRGGVWNYGERAGVFAVNLYYARSNVNASIGARPAFSL</sequence>
<dbReference type="RefSeq" id="WP_306763015.1">
    <property type="nucleotide sequence ID" value="NZ_CP118224.1"/>
</dbReference>
<keyword evidence="2" id="KW-1185">Reference proteome</keyword>
<dbReference type="SUPFAM" id="SSF56436">
    <property type="entry name" value="C-type lectin-like"/>
    <property type="match status" value="1"/>
</dbReference>
<dbReference type="AlphaFoldDB" id="A0AA50KQJ1"/>
<organism evidence="1 2">
    <name type="scientific">Oceanimonas pelagia</name>
    <dbReference type="NCBI Taxonomy" id="3028314"/>
    <lineage>
        <taxon>Bacteria</taxon>
        <taxon>Pseudomonadati</taxon>
        <taxon>Pseudomonadota</taxon>
        <taxon>Gammaproteobacteria</taxon>
        <taxon>Aeromonadales</taxon>
        <taxon>Aeromonadaceae</taxon>
        <taxon>Oceanimonas</taxon>
    </lineage>
</organism>
<protein>
    <recommendedName>
        <fullName evidence="3">Sulfatase-modifying factor enzyme domain-containing protein</fullName>
    </recommendedName>
</protein>
<proteinExistence type="predicted"/>